<accession>A0A2P2J371</accession>
<name>A0A2P2J371_RHIMU</name>
<dbReference type="SUPFAM" id="SSF52058">
    <property type="entry name" value="L domain-like"/>
    <property type="match status" value="1"/>
</dbReference>
<dbReference type="Gene3D" id="3.80.10.10">
    <property type="entry name" value="Ribonuclease Inhibitor"/>
    <property type="match status" value="1"/>
</dbReference>
<proteinExistence type="predicted"/>
<protein>
    <submittedName>
        <fullName evidence="6">Uncharacterized protein</fullName>
    </submittedName>
</protein>
<comment type="subcellular location">
    <subcellularLocation>
        <location evidence="1">Secreted</location>
    </subcellularLocation>
</comment>
<reference evidence="6" key="1">
    <citation type="submission" date="2018-02" db="EMBL/GenBank/DDBJ databases">
        <title>Rhizophora mucronata_Transcriptome.</title>
        <authorList>
            <person name="Meera S.P."/>
            <person name="Sreeshan A."/>
            <person name="Augustine A."/>
        </authorList>
    </citation>
    <scope>NUCLEOTIDE SEQUENCE</scope>
    <source>
        <tissue evidence="6">Leaf</tissue>
    </source>
</reference>
<evidence type="ECO:0000256" key="3">
    <source>
        <dbReference type="ARBA" id="ARBA00022614"/>
    </source>
</evidence>
<dbReference type="InterPro" id="IPR001611">
    <property type="entry name" value="Leu-rich_rpt"/>
</dbReference>
<keyword evidence="3" id="KW-0433">Leucine-rich repeat</keyword>
<organism evidence="6">
    <name type="scientific">Rhizophora mucronata</name>
    <name type="common">Asiatic mangrove</name>
    <dbReference type="NCBI Taxonomy" id="61149"/>
    <lineage>
        <taxon>Eukaryota</taxon>
        <taxon>Viridiplantae</taxon>
        <taxon>Streptophyta</taxon>
        <taxon>Embryophyta</taxon>
        <taxon>Tracheophyta</taxon>
        <taxon>Spermatophyta</taxon>
        <taxon>Magnoliopsida</taxon>
        <taxon>eudicotyledons</taxon>
        <taxon>Gunneridae</taxon>
        <taxon>Pentapetalae</taxon>
        <taxon>rosids</taxon>
        <taxon>fabids</taxon>
        <taxon>Malpighiales</taxon>
        <taxon>Rhizophoraceae</taxon>
        <taxon>Rhizophora</taxon>
    </lineage>
</organism>
<evidence type="ECO:0000313" key="6">
    <source>
        <dbReference type="EMBL" id="MBW87890.1"/>
    </source>
</evidence>
<evidence type="ECO:0000256" key="1">
    <source>
        <dbReference type="ARBA" id="ARBA00004613"/>
    </source>
</evidence>
<dbReference type="InterPro" id="IPR051582">
    <property type="entry name" value="LRR_extensin-like_regulator"/>
</dbReference>
<dbReference type="InterPro" id="IPR032675">
    <property type="entry name" value="LRR_dom_sf"/>
</dbReference>
<dbReference type="Pfam" id="PF00560">
    <property type="entry name" value="LRR_1"/>
    <property type="match status" value="2"/>
</dbReference>
<evidence type="ECO:0000256" key="5">
    <source>
        <dbReference type="ARBA" id="ARBA00022737"/>
    </source>
</evidence>
<evidence type="ECO:0000256" key="4">
    <source>
        <dbReference type="ARBA" id="ARBA00022729"/>
    </source>
</evidence>
<dbReference type="PANTHER" id="PTHR32093">
    <property type="entry name" value="LEUCINE-RICH REPEAT EXTENSIN-LIKE PROTEIN 3-RELATED"/>
    <property type="match status" value="1"/>
</dbReference>
<keyword evidence="2" id="KW-0964">Secreted</keyword>
<keyword evidence="5" id="KW-0677">Repeat</keyword>
<evidence type="ECO:0000256" key="2">
    <source>
        <dbReference type="ARBA" id="ARBA00022525"/>
    </source>
</evidence>
<sequence>MQVLDVSYNSLMGHLPDTISCLGQIEVLNLAHNELSGVLPDLVCSLKSLANLTVAYNFFSGFSQECARLFFRNVGFDFSVNCIPGKDMQRPQPQCSVVPGAGLSCLRIPAAQPLICGTLVETLNELSPTSP</sequence>
<dbReference type="EMBL" id="GGEC01007407">
    <property type="protein sequence ID" value="MBW87890.1"/>
    <property type="molecule type" value="Transcribed_RNA"/>
</dbReference>
<dbReference type="GO" id="GO:0005576">
    <property type="term" value="C:extracellular region"/>
    <property type="evidence" value="ECO:0007669"/>
    <property type="project" value="UniProtKB-SubCell"/>
</dbReference>
<dbReference type="PANTHER" id="PTHR32093:SF86">
    <property type="entry name" value="EXTENSIN-LIKE PROTEIN"/>
    <property type="match status" value="1"/>
</dbReference>
<keyword evidence="4" id="KW-0732">Signal</keyword>
<dbReference type="AlphaFoldDB" id="A0A2P2J371"/>